<evidence type="ECO:0000256" key="2">
    <source>
        <dbReference type="SAM" id="Phobius"/>
    </source>
</evidence>
<accession>A0A0S4IZW7</accession>
<evidence type="ECO:0000313" key="3">
    <source>
        <dbReference type="EMBL" id="CUG70965.1"/>
    </source>
</evidence>
<gene>
    <name evidence="3" type="ORF">BSAL_83640</name>
</gene>
<evidence type="ECO:0000256" key="1">
    <source>
        <dbReference type="SAM" id="MobiDB-lite"/>
    </source>
</evidence>
<keyword evidence="2" id="KW-1133">Transmembrane helix</keyword>
<dbReference type="EMBL" id="CYKH01000943">
    <property type="protein sequence ID" value="CUG70965.1"/>
    <property type="molecule type" value="Genomic_DNA"/>
</dbReference>
<name>A0A0S4IZW7_BODSA</name>
<feature type="region of interest" description="Disordered" evidence="1">
    <location>
        <begin position="105"/>
        <end position="126"/>
    </location>
</feature>
<organism evidence="3 4">
    <name type="scientific">Bodo saltans</name>
    <name type="common">Flagellated protozoan</name>
    <dbReference type="NCBI Taxonomy" id="75058"/>
    <lineage>
        <taxon>Eukaryota</taxon>
        <taxon>Discoba</taxon>
        <taxon>Euglenozoa</taxon>
        <taxon>Kinetoplastea</taxon>
        <taxon>Metakinetoplastina</taxon>
        <taxon>Eubodonida</taxon>
        <taxon>Bodonidae</taxon>
        <taxon>Bodo</taxon>
    </lineage>
</organism>
<keyword evidence="2 3" id="KW-0812">Transmembrane</keyword>
<keyword evidence="4" id="KW-1185">Reference proteome</keyword>
<reference evidence="4" key="1">
    <citation type="submission" date="2015-09" db="EMBL/GenBank/DDBJ databases">
        <authorList>
            <consortium name="Pathogen Informatics"/>
        </authorList>
    </citation>
    <scope>NUCLEOTIDE SEQUENCE [LARGE SCALE GENOMIC DNA]</scope>
    <source>
        <strain evidence="4">Lake Konstanz</strain>
    </source>
</reference>
<feature type="transmembrane region" description="Helical" evidence="2">
    <location>
        <begin position="208"/>
        <end position="228"/>
    </location>
</feature>
<feature type="compositionally biased region" description="Polar residues" evidence="1">
    <location>
        <begin position="117"/>
        <end position="126"/>
    </location>
</feature>
<dbReference type="VEuPathDB" id="TriTrypDB:BSAL_83640"/>
<feature type="transmembrane region" description="Helical" evidence="2">
    <location>
        <begin position="32"/>
        <end position="51"/>
    </location>
</feature>
<dbReference type="Proteomes" id="UP000051952">
    <property type="component" value="Unassembled WGS sequence"/>
</dbReference>
<feature type="transmembrane region" description="Helical" evidence="2">
    <location>
        <begin position="182"/>
        <end position="201"/>
    </location>
</feature>
<feature type="transmembrane region" description="Helical" evidence="2">
    <location>
        <begin position="234"/>
        <end position="255"/>
    </location>
</feature>
<protein>
    <submittedName>
        <fullName evidence="3">Transmembrane protein, putative</fullName>
    </submittedName>
</protein>
<sequence length="330" mass="35391">MPYGTLLSPGVGACLALVVSTARSIGSVVLGVTLVCVWAALPLYCAWVVVVRTRRTYGEFALHSGRSSHGRTRSTKGATSKCVDAILQVIRYAVEPMERWERRSDVNAAQRRRGRRSITTNNMSPSSHHRQVEFLLENMEGVFGGYVGGREWYFLVDWGITFVGGAVLGGAEAASGDGDPLWGTWCVVVLGVVQVGALVVLRPNSVRLEYWCGLVLGTLGVVSVVLTLSGEDDAGAVVGTVLTILEPTLAVLLMLGKLELFGGVHHSSHLLSDEAAPLSEGDTEHQKRPPLAATAKLGTHDDLHHPVIECGTNPTHQLGLLIEAICERQL</sequence>
<dbReference type="AlphaFoldDB" id="A0A0S4IZW7"/>
<proteinExistence type="predicted"/>
<evidence type="ECO:0000313" key="4">
    <source>
        <dbReference type="Proteomes" id="UP000051952"/>
    </source>
</evidence>
<feature type="transmembrane region" description="Helical" evidence="2">
    <location>
        <begin position="152"/>
        <end position="170"/>
    </location>
</feature>
<keyword evidence="2" id="KW-0472">Membrane</keyword>